<evidence type="ECO:0000256" key="8">
    <source>
        <dbReference type="SAM" id="MobiDB-lite"/>
    </source>
</evidence>
<dbReference type="SUPFAM" id="SSF161098">
    <property type="entry name" value="MetI-like"/>
    <property type="match status" value="1"/>
</dbReference>
<dbReference type="GO" id="GO:0055085">
    <property type="term" value="P:transmembrane transport"/>
    <property type="evidence" value="ECO:0007669"/>
    <property type="project" value="InterPro"/>
</dbReference>
<dbReference type="Pfam" id="PF00528">
    <property type="entry name" value="BPD_transp_1"/>
    <property type="match status" value="1"/>
</dbReference>
<dbReference type="PANTHER" id="PTHR43386">
    <property type="entry name" value="OLIGOPEPTIDE TRANSPORT SYSTEM PERMEASE PROTEIN APPC"/>
    <property type="match status" value="1"/>
</dbReference>
<feature type="domain" description="ABC transmembrane type-1" evidence="9">
    <location>
        <begin position="483"/>
        <end position="681"/>
    </location>
</feature>
<reference evidence="11" key="1">
    <citation type="submission" date="2016-10" db="EMBL/GenBank/DDBJ databases">
        <authorList>
            <person name="Varghese N."/>
            <person name="Submissions S."/>
        </authorList>
    </citation>
    <scope>NUCLEOTIDE SEQUENCE [LARGE SCALE GENOMIC DNA]</scope>
    <source>
        <strain evidence="11">P18</strain>
    </source>
</reference>
<keyword evidence="5 7" id="KW-1133">Transmembrane helix</keyword>
<organism evidence="10 11">
    <name type="scientific">Butyrivibrio proteoclasticus</name>
    <dbReference type="NCBI Taxonomy" id="43305"/>
    <lineage>
        <taxon>Bacteria</taxon>
        <taxon>Bacillati</taxon>
        <taxon>Bacillota</taxon>
        <taxon>Clostridia</taxon>
        <taxon>Lachnospirales</taxon>
        <taxon>Lachnospiraceae</taxon>
        <taxon>Butyrivibrio</taxon>
    </lineage>
</organism>
<dbReference type="CDD" id="cd06261">
    <property type="entry name" value="TM_PBP2"/>
    <property type="match status" value="1"/>
</dbReference>
<evidence type="ECO:0000256" key="5">
    <source>
        <dbReference type="ARBA" id="ARBA00022989"/>
    </source>
</evidence>
<dbReference type="EMBL" id="FOXO01000007">
    <property type="protein sequence ID" value="SFP73509.1"/>
    <property type="molecule type" value="Genomic_DNA"/>
</dbReference>
<evidence type="ECO:0000256" key="2">
    <source>
        <dbReference type="ARBA" id="ARBA00022448"/>
    </source>
</evidence>
<dbReference type="InterPro" id="IPR009091">
    <property type="entry name" value="RCC1/BLIP-II"/>
</dbReference>
<evidence type="ECO:0000256" key="6">
    <source>
        <dbReference type="ARBA" id="ARBA00023136"/>
    </source>
</evidence>
<dbReference type="InterPro" id="IPR025966">
    <property type="entry name" value="OppC_N"/>
</dbReference>
<proteinExistence type="inferred from homology"/>
<feature type="transmembrane region" description="Helical" evidence="7">
    <location>
        <begin position="603"/>
        <end position="621"/>
    </location>
</feature>
<feature type="transmembrane region" description="Helical" evidence="7">
    <location>
        <begin position="553"/>
        <end position="572"/>
    </location>
</feature>
<evidence type="ECO:0000313" key="11">
    <source>
        <dbReference type="Proteomes" id="UP000182624"/>
    </source>
</evidence>
<protein>
    <submittedName>
        <fullName evidence="10">Peptide/nickel transport system permease protein</fullName>
    </submittedName>
</protein>
<feature type="region of interest" description="Disordered" evidence="8">
    <location>
        <begin position="208"/>
        <end position="233"/>
    </location>
</feature>
<evidence type="ECO:0000256" key="4">
    <source>
        <dbReference type="ARBA" id="ARBA00022692"/>
    </source>
</evidence>
<feature type="compositionally biased region" description="Acidic residues" evidence="8">
    <location>
        <begin position="216"/>
        <end position="233"/>
    </location>
</feature>
<dbReference type="OrthoDB" id="9797852at2"/>
<keyword evidence="6 7" id="KW-0472">Membrane</keyword>
<evidence type="ECO:0000259" key="9">
    <source>
        <dbReference type="PROSITE" id="PS50928"/>
    </source>
</evidence>
<dbReference type="RefSeq" id="WP_074885744.1">
    <property type="nucleotide sequence ID" value="NZ_FOXO01000007.1"/>
</dbReference>
<gene>
    <name evidence="10" type="ORF">SAMN04487928_10731</name>
</gene>
<dbReference type="InterPro" id="IPR050366">
    <property type="entry name" value="BP-dependent_transpt_permease"/>
</dbReference>
<dbReference type="Gene3D" id="1.10.3720.10">
    <property type="entry name" value="MetI-like"/>
    <property type="match status" value="1"/>
</dbReference>
<comment type="subcellular location">
    <subcellularLocation>
        <location evidence="1 7">Cell membrane</location>
        <topology evidence="1 7">Multi-pass membrane protein</topology>
    </subcellularLocation>
</comment>
<evidence type="ECO:0000256" key="7">
    <source>
        <dbReference type="RuleBase" id="RU363032"/>
    </source>
</evidence>
<sequence length="696" mass="75868">MKKKNFFGRLSGWVRRVFFGGSRDLADSIDVEEVVSPVGQIVRNFLERRLAVGALIVVILMFLLVFFGPLFMPNYYDSYTEVTQKNVAPTMSMMKVPSGLKNDIKMIDSYGSFSVGLSNSGDVYVWGATQIGTTGIDISEIPDAVKNDTIAYVAAGIDHIIAISESGKVYGWGSNKHGQYITTDKEVLEQLEEAEESVSEEEQAILEEAGASASVEGEDTEATDAEEETTEETEVAAATSVAAGENIIPMPDELVNGTIDVANIKKLVCGYQCTAILMNDGKLYIWGNANAYQNISSFVDKDDLKDIDFTLNYVVGLTDAGTSIYTGKRGLYDQYRANINESAKSSKKFLGKRKIVSIYATNNHLCGMLSDGSLFFTGNFPNDSVAMPELHEDETIVQLEAGTYHYTALTSEGRVLSWGGSTLHQTDVPSGLDGKVAKVFAGAFQSYAVNDSGKLIDKWGLKGYIFGTDGNGADIFQRIIAGGKMTMTIGAVAVIISTIIGIVVGCLSGYFGGTVDIILMRVAEIFAAIPFLPFALILSAIMAQMDISENKKIFILMCILGVLTWTGLARMVRGQVLVARENEYVTAAKAMGVKEGRIAFRHILPNIVSIIFVTLTLDFATCMLTESSLSYLGFGVTYPRPTWGNMLSGSNNSTIIKNYWWQWVFTSIFLAVTCICINIVGDTLRDVMDPKSDRDK</sequence>
<dbReference type="Pfam" id="PF12911">
    <property type="entry name" value="OppC_N"/>
    <property type="match status" value="1"/>
</dbReference>
<keyword evidence="3" id="KW-1003">Cell membrane</keyword>
<dbReference type="InterPro" id="IPR000408">
    <property type="entry name" value="Reg_chr_condens"/>
</dbReference>
<name>A0A1I5SRZ5_9FIRM</name>
<evidence type="ECO:0000313" key="10">
    <source>
        <dbReference type="EMBL" id="SFP73509.1"/>
    </source>
</evidence>
<dbReference type="InterPro" id="IPR000515">
    <property type="entry name" value="MetI-like"/>
</dbReference>
<evidence type="ECO:0000256" key="1">
    <source>
        <dbReference type="ARBA" id="ARBA00004651"/>
    </source>
</evidence>
<feature type="transmembrane region" description="Helical" evidence="7">
    <location>
        <begin position="660"/>
        <end position="681"/>
    </location>
</feature>
<dbReference type="InterPro" id="IPR035906">
    <property type="entry name" value="MetI-like_sf"/>
</dbReference>
<keyword evidence="4 7" id="KW-0812">Transmembrane</keyword>
<dbReference type="Pfam" id="PF13540">
    <property type="entry name" value="RCC1_2"/>
    <property type="match status" value="3"/>
</dbReference>
<dbReference type="AlphaFoldDB" id="A0A1I5SRZ5"/>
<evidence type="ECO:0000256" key="3">
    <source>
        <dbReference type="ARBA" id="ARBA00022475"/>
    </source>
</evidence>
<dbReference type="GO" id="GO:0005886">
    <property type="term" value="C:plasma membrane"/>
    <property type="evidence" value="ECO:0007669"/>
    <property type="project" value="UniProtKB-SubCell"/>
</dbReference>
<dbReference type="PROSITE" id="PS50928">
    <property type="entry name" value="ABC_TM1"/>
    <property type="match status" value="1"/>
</dbReference>
<keyword evidence="11" id="KW-1185">Reference proteome</keyword>
<dbReference type="PROSITE" id="PS50012">
    <property type="entry name" value="RCC1_3"/>
    <property type="match status" value="1"/>
</dbReference>
<feature type="transmembrane region" description="Helical" evidence="7">
    <location>
        <begin position="518"/>
        <end position="541"/>
    </location>
</feature>
<keyword evidence="2 7" id="KW-0813">Transport</keyword>
<feature type="transmembrane region" description="Helical" evidence="7">
    <location>
        <begin position="50"/>
        <end position="72"/>
    </location>
</feature>
<comment type="similarity">
    <text evidence="7">Belongs to the binding-protein-dependent transport system permease family.</text>
</comment>
<dbReference type="Proteomes" id="UP000182624">
    <property type="component" value="Unassembled WGS sequence"/>
</dbReference>
<dbReference type="Gene3D" id="2.130.10.30">
    <property type="entry name" value="Regulator of chromosome condensation 1/beta-lactamase-inhibitor protein II"/>
    <property type="match status" value="2"/>
</dbReference>
<dbReference type="PANTHER" id="PTHR43386:SF1">
    <property type="entry name" value="D,D-DIPEPTIDE TRANSPORT SYSTEM PERMEASE PROTEIN DDPC-RELATED"/>
    <property type="match status" value="1"/>
</dbReference>
<feature type="transmembrane region" description="Helical" evidence="7">
    <location>
        <begin position="487"/>
        <end position="511"/>
    </location>
</feature>
<dbReference type="SUPFAM" id="SSF50985">
    <property type="entry name" value="RCC1/BLIP-II"/>
    <property type="match status" value="2"/>
</dbReference>
<accession>A0A1I5SRZ5</accession>
<dbReference type="PROSITE" id="PS00626">
    <property type="entry name" value="RCC1_2"/>
    <property type="match status" value="1"/>
</dbReference>